<dbReference type="OrthoDB" id="10266265at2759"/>
<dbReference type="SUPFAM" id="SSF56815">
    <property type="entry name" value="Sec1/munc18-like (SM) proteins"/>
    <property type="match status" value="1"/>
</dbReference>
<dbReference type="AlphaFoldDB" id="A0A250WRZ6"/>
<dbReference type="STRING" id="1157962.A0A250WRZ6"/>
<dbReference type="InterPro" id="IPR043127">
    <property type="entry name" value="Sec-1-like_dom3a"/>
</dbReference>
<dbReference type="Gene3D" id="1.25.40.60">
    <property type="match status" value="1"/>
</dbReference>
<dbReference type="InterPro" id="IPR043154">
    <property type="entry name" value="Sec-1-like_dom1"/>
</dbReference>
<name>A0A250WRZ6_9CHLO</name>
<sequence>MASRAPAEKEKLEALAQMDLVRILRAYILAVVSAAQGYKALLVDKETMRIASTLLGRTELGEHGIVLVERLETTGKDHHELKAMCFIRPTRENMTLLKKELRSPRFQSYSLYFTNLVSPVHLQELAEADAVKELVQEVQEYYGDFVAIDPHHFTIPCPRNELFIGQRSGQPSQEFQRGSDHTQRLADSLYQLTYKQQYSIFDFGARSNPIVLILDRKDDPVTPLLTQWTYQAMLHEMMGLNDGTVTLKNVEKDADPAAREMVLDPAQDEFYRKHIFANYGDVAVDVKALMDQFQTKTEKHKQVESLDDMKRFIAEHLDFTKLQGNVTKHVNIMSEIKEIIQTRNLLDVSSAEQELANPATNLSAAASYEEVMRLLRMPGIEDKDKIRLAMLYCLRFEGDMLKLQQISEFLSTAGIKDKNPKLFSCVEAVLQYAGNSKRAGDLYASRTIMGRAMTMFKGMQDVKNVYTQHTPLLTSTLSMLSQDKLDLVAYPYMAGNQEEAMTYQAAFKHSPPREAIVFIIGGSTYEESKCVHDWNERNPHLRVLLGGSAVLNSNSFLTALSGGTDIDDDLT</sequence>
<dbReference type="Gene3D" id="3.40.50.2060">
    <property type="match status" value="1"/>
</dbReference>
<comment type="caution">
    <text evidence="2">The sequence shown here is derived from an EMBL/GenBank/DDBJ whole genome shotgun (WGS) entry which is preliminary data.</text>
</comment>
<evidence type="ECO:0000313" key="2">
    <source>
        <dbReference type="EMBL" id="GAX73583.1"/>
    </source>
</evidence>
<dbReference type="Gene3D" id="3.40.50.1910">
    <property type="match status" value="1"/>
</dbReference>
<gene>
    <name evidence="2" type="ORF">CEUSTIGMA_g1034.t1</name>
</gene>
<dbReference type="InterPro" id="IPR036045">
    <property type="entry name" value="Sec1-like_sf"/>
</dbReference>
<keyword evidence="3" id="KW-1185">Reference proteome</keyword>
<dbReference type="EMBL" id="BEGY01000004">
    <property type="protein sequence ID" value="GAX73583.1"/>
    <property type="molecule type" value="Genomic_DNA"/>
</dbReference>
<organism evidence="2 3">
    <name type="scientific">Chlamydomonas eustigma</name>
    <dbReference type="NCBI Taxonomy" id="1157962"/>
    <lineage>
        <taxon>Eukaryota</taxon>
        <taxon>Viridiplantae</taxon>
        <taxon>Chlorophyta</taxon>
        <taxon>core chlorophytes</taxon>
        <taxon>Chlorophyceae</taxon>
        <taxon>CS clade</taxon>
        <taxon>Chlamydomonadales</taxon>
        <taxon>Chlamydomonadaceae</taxon>
        <taxon>Chlamydomonas</taxon>
    </lineage>
</organism>
<dbReference type="Gene3D" id="3.90.830.10">
    <property type="entry name" value="Syntaxin Binding Protein 1, Chain A, domain 2"/>
    <property type="match status" value="1"/>
</dbReference>
<evidence type="ECO:0000313" key="3">
    <source>
        <dbReference type="Proteomes" id="UP000232323"/>
    </source>
</evidence>
<proteinExistence type="inferred from homology"/>
<evidence type="ECO:0000256" key="1">
    <source>
        <dbReference type="ARBA" id="ARBA00009884"/>
    </source>
</evidence>
<dbReference type="PIRSF" id="PIRSF005715">
    <property type="entry name" value="VPS45_Sec1"/>
    <property type="match status" value="1"/>
</dbReference>
<reference evidence="2 3" key="1">
    <citation type="submission" date="2017-08" db="EMBL/GenBank/DDBJ databases">
        <title>Acidophilic green algal genome provides insights into adaptation to an acidic environment.</title>
        <authorList>
            <person name="Hirooka S."/>
            <person name="Hirose Y."/>
            <person name="Kanesaki Y."/>
            <person name="Higuchi S."/>
            <person name="Fujiwara T."/>
            <person name="Onuma R."/>
            <person name="Era A."/>
            <person name="Ohbayashi R."/>
            <person name="Uzuka A."/>
            <person name="Nozaki H."/>
            <person name="Yoshikawa H."/>
            <person name="Miyagishima S.Y."/>
        </authorList>
    </citation>
    <scope>NUCLEOTIDE SEQUENCE [LARGE SCALE GENOMIC DNA]</scope>
    <source>
        <strain evidence="2 3">NIES-2499</strain>
    </source>
</reference>
<protein>
    <submittedName>
        <fullName evidence="2">Uncharacterized protein</fullName>
    </submittedName>
</protein>
<accession>A0A250WRZ6</accession>
<comment type="similarity">
    <text evidence="1">Belongs to the STXBP/unc-18/SEC1 family.</text>
</comment>
<dbReference type="Proteomes" id="UP000232323">
    <property type="component" value="Unassembled WGS sequence"/>
</dbReference>
<dbReference type="Pfam" id="PF00995">
    <property type="entry name" value="Sec1"/>
    <property type="match status" value="2"/>
</dbReference>
<dbReference type="InterPro" id="IPR001619">
    <property type="entry name" value="Sec1-like"/>
</dbReference>
<dbReference type="PANTHER" id="PTHR11679">
    <property type="entry name" value="VESICLE PROTEIN SORTING-ASSOCIATED"/>
    <property type="match status" value="1"/>
</dbReference>
<dbReference type="InterPro" id="IPR027482">
    <property type="entry name" value="Sec1-like_dom2"/>
</dbReference>
<dbReference type="GO" id="GO:0016192">
    <property type="term" value="P:vesicle-mediated transport"/>
    <property type="evidence" value="ECO:0007669"/>
    <property type="project" value="InterPro"/>
</dbReference>